<dbReference type="Proteomes" id="UP000320776">
    <property type="component" value="Chromosome"/>
</dbReference>
<dbReference type="SUPFAM" id="SSF52540">
    <property type="entry name" value="P-loop containing nucleoside triphosphate hydrolases"/>
    <property type="match status" value="2"/>
</dbReference>
<dbReference type="PANTHER" id="PTHR45766">
    <property type="entry name" value="DNA ANNEALING HELICASE AND ENDONUCLEASE ZRANB3 FAMILY MEMBER"/>
    <property type="match status" value="1"/>
</dbReference>
<dbReference type="Gene3D" id="3.40.50.10810">
    <property type="entry name" value="Tandem AAA-ATPase domain"/>
    <property type="match status" value="1"/>
</dbReference>
<dbReference type="Gene3D" id="3.40.50.300">
    <property type="entry name" value="P-loop containing nucleotide triphosphate hydrolases"/>
    <property type="match status" value="1"/>
</dbReference>
<dbReference type="Pfam" id="PF00176">
    <property type="entry name" value="SNF2-rel_dom"/>
    <property type="match status" value="1"/>
</dbReference>
<dbReference type="GO" id="GO:0031297">
    <property type="term" value="P:replication fork processing"/>
    <property type="evidence" value="ECO:0007669"/>
    <property type="project" value="TreeGrafter"/>
</dbReference>
<name>A0A517DVS9_9FIRM</name>
<organism evidence="3 4">
    <name type="scientific">Sporomusa termitida</name>
    <dbReference type="NCBI Taxonomy" id="2377"/>
    <lineage>
        <taxon>Bacteria</taxon>
        <taxon>Bacillati</taxon>
        <taxon>Bacillota</taxon>
        <taxon>Negativicutes</taxon>
        <taxon>Selenomonadales</taxon>
        <taxon>Sporomusaceae</taxon>
        <taxon>Sporomusa</taxon>
    </lineage>
</organism>
<dbReference type="InterPro" id="IPR001650">
    <property type="entry name" value="Helicase_C-like"/>
</dbReference>
<reference evidence="3 4" key="1">
    <citation type="submission" date="2019-02" db="EMBL/GenBank/DDBJ databases">
        <title>Closed genome of Sporomusa termitida DSM 4440.</title>
        <authorList>
            <person name="Poehlein A."/>
            <person name="Daniel R."/>
        </authorList>
    </citation>
    <scope>NUCLEOTIDE SEQUENCE [LARGE SCALE GENOMIC DNA]</scope>
    <source>
        <strain evidence="3 4">DSM 4440</strain>
    </source>
</reference>
<evidence type="ECO:0000259" key="2">
    <source>
        <dbReference type="PROSITE" id="PS51192"/>
    </source>
</evidence>
<dbReference type="AlphaFoldDB" id="A0A517DVS9"/>
<dbReference type="KEGG" id="sted:SPTER_27550"/>
<dbReference type="PANTHER" id="PTHR45766:SF6">
    <property type="entry name" value="SWI_SNF-RELATED MATRIX-ASSOCIATED ACTIN-DEPENDENT REGULATOR OF CHROMATIN SUBFAMILY A-LIKE PROTEIN 1"/>
    <property type="match status" value="1"/>
</dbReference>
<accession>A0A517DVS9</accession>
<dbReference type="PROSITE" id="PS51192">
    <property type="entry name" value="HELICASE_ATP_BIND_1"/>
    <property type="match status" value="1"/>
</dbReference>
<dbReference type="GO" id="GO:0005524">
    <property type="term" value="F:ATP binding"/>
    <property type="evidence" value="ECO:0007669"/>
    <property type="project" value="InterPro"/>
</dbReference>
<proteinExistence type="predicted"/>
<dbReference type="InterPro" id="IPR014001">
    <property type="entry name" value="Helicase_ATP-bd"/>
</dbReference>
<gene>
    <name evidence="3" type="ORF">SPTER_27550</name>
</gene>
<keyword evidence="4" id="KW-1185">Reference proteome</keyword>
<dbReference type="Pfam" id="PF00271">
    <property type="entry name" value="Helicase_C"/>
    <property type="match status" value="1"/>
</dbReference>
<dbReference type="OrthoDB" id="9773571at2"/>
<evidence type="ECO:0000256" key="1">
    <source>
        <dbReference type="ARBA" id="ARBA00022801"/>
    </source>
</evidence>
<dbReference type="InterPro" id="IPR027417">
    <property type="entry name" value="P-loop_NTPase"/>
</dbReference>
<feature type="domain" description="Helicase ATP-binding" evidence="2">
    <location>
        <begin position="12"/>
        <end position="145"/>
    </location>
</feature>
<evidence type="ECO:0000313" key="3">
    <source>
        <dbReference type="EMBL" id="QDR81376.1"/>
    </source>
</evidence>
<sequence length="394" mass="46117">MIKLYPHQEKSLFVTRYKNRVAYYLDMGLGKTFVAGEKAKELDKPVLVVCQKSKINDWKEHFQTHYEQLPVSVINYDLAWRRSEYLNWADFTLILDESSLIKNETAKRTKYVLHLKPANVILLSGTPTGGKYEELWSQCRLLGWNISKKLFYEHYIITEKIEVCGFPLTKVVGYKNVDRLKAKLRQYGAVFMKTEEVFDLPERVETVTKIKATKEYRQFKRDRYLALDSTELVGDTPLKKLLYQRQLCGQFNKNKLSAMRDLLDSNNDRVIVFYNFTAEFDLIKTLTDRPISYINGAGTDLANYETYSNSITCVQYTAGAMGHNLQRSNIIIYFTLPLSSELFEQSKKRIHRIGQNRTCFYYYPLTEKSVEEKILKVLKQRRDFTDALFKEEAG</sequence>
<evidence type="ECO:0000313" key="4">
    <source>
        <dbReference type="Proteomes" id="UP000320776"/>
    </source>
</evidence>
<dbReference type="GO" id="GO:0016787">
    <property type="term" value="F:hydrolase activity"/>
    <property type="evidence" value="ECO:0007669"/>
    <property type="project" value="UniProtKB-KW"/>
</dbReference>
<protein>
    <recommendedName>
        <fullName evidence="2">Helicase ATP-binding domain-containing protein</fullName>
    </recommendedName>
</protein>
<keyword evidence="1" id="KW-0378">Hydrolase</keyword>
<dbReference type="GO" id="GO:0006281">
    <property type="term" value="P:DNA repair"/>
    <property type="evidence" value="ECO:0007669"/>
    <property type="project" value="TreeGrafter"/>
</dbReference>
<dbReference type="InterPro" id="IPR000330">
    <property type="entry name" value="SNF2_N"/>
</dbReference>
<dbReference type="InterPro" id="IPR038718">
    <property type="entry name" value="SNF2-like_sf"/>
</dbReference>
<dbReference type="EMBL" id="CP036259">
    <property type="protein sequence ID" value="QDR81376.1"/>
    <property type="molecule type" value="Genomic_DNA"/>
</dbReference>